<dbReference type="AlphaFoldDB" id="A0A8X6XI06"/>
<keyword evidence="2" id="KW-1185">Reference proteome</keyword>
<protein>
    <submittedName>
        <fullName evidence="1">Uncharacterized protein</fullName>
    </submittedName>
</protein>
<proteinExistence type="predicted"/>
<sequence>MLRIENTCISLTPDIPGGNSVTHGIKNFNIHHMEYHFLLSTMNGNTLRASCIANPLSMVFMIAGKTISFVIN</sequence>
<accession>A0A8X6XI06</accession>
<evidence type="ECO:0000313" key="2">
    <source>
        <dbReference type="Proteomes" id="UP000886998"/>
    </source>
</evidence>
<comment type="caution">
    <text evidence="1">The sequence shown here is derived from an EMBL/GenBank/DDBJ whole genome shotgun (WGS) entry which is preliminary data.</text>
</comment>
<organism evidence="1 2">
    <name type="scientific">Trichonephila inaurata madagascariensis</name>
    <dbReference type="NCBI Taxonomy" id="2747483"/>
    <lineage>
        <taxon>Eukaryota</taxon>
        <taxon>Metazoa</taxon>
        <taxon>Ecdysozoa</taxon>
        <taxon>Arthropoda</taxon>
        <taxon>Chelicerata</taxon>
        <taxon>Arachnida</taxon>
        <taxon>Araneae</taxon>
        <taxon>Araneomorphae</taxon>
        <taxon>Entelegynae</taxon>
        <taxon>Araneoidea</taxon>
        <taxon>Nephilidae</taxon>
        <taxon>Trichonephila</taxon>
        <taxon>Trichonephila inaurata</taxon>
    </lineage>
</organism>
<gene>
    <name evidence="1" type="ORF">TNIN_286231</name>
</gene>
<name>A0A8X6XI06_9ARAC</name>
<dbReference type="Proteomes" id="UP000886998">
    <property type="component" value="Unassembled WGS sequence"/>
</dbReference>
<evidence type="ECO:0000313" key="1">
    <source>
        <dbReference type="EMBL" id="GFY53035.1"/>
    </source>
</evidence>
<reference evidence="1" key="1">
    <citation type="submission" date="2020-08" db="EMBL/GenBank/DDBJ databases">
        <title>Multicomponent nature underlies the extraordinary mechanical properties of spider dragline silk.</title>
        <authorList>
            <person name="Kono N."/>
            <person name="Nakamura H."/>
            <person name="Mori M."/>
            <person name="Yoshida Y."/>
            <person name="Ohtoshi R."/>
            <person name="Malay A.D."/>
            <person name="Moran D.A.P."/>
            <person name="Tomita M."/>
            <person name="Numata K."/>
            <person name="Arakawa K."/>
        </authorList>
    </citation>
    <scope>NUCLEOTIDE SEQUENCE</scope>
</reference>
<dbReference type="EMBL" id="BMAV01009034">
    <property type="protein sequence ID" value="GFY53035.1"/>
    <property type="molecule type" value="Genomic_DNA"/>
</dbReference>